<gene>
    <name evidence="2" type="ORF">B0537_07010</name>
</gene>
<accession>A0A1S6IVP9</accession>
<dbReference type="EMBL" id="CP019698">
    <property type="protein sequence ID" value="AQS58855.1"/>
    <property type="molecule type" value="Genomic_DNA"/>
</dbReference>
<dbReference type="PANTHER" id="PTHR13754">
    <property type="entry name" value="METALLO-BETA-LACTAMASE SUPERFAMILY PROTEIN"/>
    <property type="match status" value="1"/>
</dbReference>
<organism evidence="2 3">
    <name type="scientific">Desulforamulus ferrireducens</name>
    <dbReference type="NCBI Taxonomy" id="1833852"/>
    <lineage>
        <taxon>Bacteria</taxon>
        <taxon>Bacillati</taxon>
        <taxon>Bacillota</taxon>
        <taxon>Clostridia</taxon>
        <taxon>Eubacteriales</taxon>
        <taxon>Peptococcaceae</taxon>
        <taxon>Desulforamulus</taxon>
    </lineage>
</organism>
<feature type="domain" description="Metallo-beta-lactamase" evidence="1">
    <location>
        <begin position="22"/>
        <end position="93"/>
    </location>
</feature>
<keyword evidence="2" id="KW-0378">Hydrolase</keyword>
<dbReference type="InterPro" id="IPR036866">
    <property type="entry name" value="RibonucZ/Hydroxyglut_hydro"/>
</dbReference>
<evidence type="ECO:0000313" key="2">
    <source>
        <dbReference type="EMBL" id="AQS58855.1"/>
    </source>
</evidence>
<dbReference type="GO" id="GO:0016787">
    <property type="term" value="F:hydrolase activity"/>
    <property type="evidence" value="ECO:0007669"/>
    <property type="project" value="UniProtKB-KW"/>
</dbReference>
<protein>
    <submittedName>
        <fullName evidence="2">MBL fold metallo-hydrolase</fullName>
    </submittedName>
</protein>
<dbReference type="KEGG" id="dfg:B0537_07010"/>
<dbReference type="PANTHER" id="PTHR13754:SF18">
    <property type="entry name" value="7,8-DIHYDROPTERIN-6-METHYL-4-(BETA-D-RIBOFURANOSYL)-AMINOBENZENE-5'-PHOSPHATE SYNTHASE"/>
    <property type="match status" value="1"/>
</dbReference>
<evidence type="ECO:0000259" key="1">
    <source>
        <dbReference type="Pfam" id="PF00753"/>
    </source>
</evidence>
<evidence type="ECO:0000313" key="3">
    <source>
        <dbReference type="Proteomes" id="UP000189464"/>
    </source>
</evidence>
<dbReference type="STRING" id="1833852.B0537_07010"/>
<reference evidence="2 3" key="1">
    <citation type="journal article" date="2016" name="Int. J. Syst. Evol. Microbiol.">
        <title>Desulfotomaculum ferrireducens sp. nov., a moderately thermophilic sulfate-reducing and dissimilatory Fe(III)-reducing bacterium isolated from compost.</title>
        <authorList>
            <person name="Yang G."/>
            <person name="Guo J."/>
            <person name="Zhuang L."/>
            <person name="Yuan Y."/>
            <person name="Zhou S."/>
        </authorList>
    </citation>
    <scope>NUCLEOTIDE SEQUENCE [LARGE SCALE GENOMIC DNA]</scope>
    <source>
        <strain evidence="2 3">GSS09</strain>
    </source>
</reference>
<dbReference type="RefSeq" id="WP_077713881.1">
    <property type="nucleotide sequence ID" value="NZ_CP019698.1"/>
</dbReference>
<name>A0A1S6IVP9_9FIRM</name>
<dbReference type="GO" id="GO:0016740">
    <property type="term" value="F:transferase activity"/>
    <property type="evidence" value="ECO:0007669"/>
    <property type="project" value="TreeGrafter"/>
</dbReference>
<dbReference type="InterPro" id="IPR052926">
    <property type="entry name" value="Metallo-beta-lactamase_dom"/>
</dbReference>
<dbReference type="SUPFAM" id="SSF56281">
    <property type="entry name" value="Metallo-hydrolase/oxidoreductase"/>
    <property type="match status" value="1"/>
</dbReference>
<dbReference type="AlphaFoldDB" id="A0A1S6IVP9"/>
<proteinExistence type="predicted"/>
<sequence length="275" mass="30309">MSLRITVVTENSVTKRNLVAEHGLSLLIETDNYKLLFDTGQGLALESNVKNLQINLQEIQAIALSHGHNDHTGGLKQALTLSGPKPVYGHPGIFDEKYSVNGEGQYTPNGMPFGKSELEQLGAEFHLQREPIQLTSGILLCGQVPRVTDFEELNPHFAVKKEGQYEIDPLWDDQALFIDTPKGLVVVVGCSHSGLINILRYARQITAVPLYAVVGGTHLVAANEERLHKTIEELKLLQVEKLAVSHCTGFYAQMKLKEAFGQGFVLNNVGHTFMV</sequence>
<dbReference type="Proteomes" id="UP000189464">
    <property type="component" value="Chromosome"/>
</dbReference>
<dbReference type="CDD" id="cd07713">
    <property type="entry name" value="DHPS-like_MBL-fold"/>
    <property type="match status" value="1"/>
</dbReference>
<dbReference type="Gene3D" id="3.60.15.10">
    <property type="entry name" value="Ribonuclease Z/Hydroxyacylglutathione hydrolase-like"/>
    <property type="match status" value="1"/>
</dbReference>
<dbReference type="OrthoDB" id="9803916at2"/>
<keyword evidence="3" id="KW-1185">Reference proteome</keyword>
<dbReference type="InterPro" id="IPR041712">
    <property type="entry name" value="DHPS-like_MBL-fold"/>
</dbReference>
<dbReference type="InterPro" id="IPR001279">
    <property type="entry name" value="Metallo-B-lactamas"/>
</dbReference>
<dbReference type="Pfam" id="PF00753">
    <property type="entry name" value="Lactamase_B"/>
    <property type="match status" value="1"/>
</dbReference>